<evidence type="ECO:0000313" key="6">
    <source>
        <dbReference type="Proteomes" id="UP000005237"/>
    </source>
</evidence>
<feature type="region of interest" description="Disordered" evidence="4">
    <location>
        <begin position="1"/>
        <end position="70"/>
    </location>
</feature>
<dbReference type="Proteomes" id="UP000005237">
    <property type="component" value="Unassembled WGS sequence"/>
</dbReference>
<keyword evidence="3" id="KW-0539">Nucleus</keyword>
<dbReference type="GO" id="GO:0040014">
    <property type="term" value="P:regulation of multicellular organism growth"/>
    <property type="evidence" value="ECO:0007669"/>
    <property type="project" value="EnsemblMetazoa"/>
</dbReference>
<comment type="similarity">
    <text evidence="2">Belongs to the dpy-30 family.</text>
</comment>
<dbReference type="InterPro" id="IPR007858">
    <property type="entry name" value="Dpy-30_motif"/>
</dbReference>
<reference evidence="6" key="1">
    <citation type="submission" date="2010-08" db="EMBL/GenBank/DDBJ databases">
        <authorList>
            <consortium name="Caenorhabditis japonica Sequencing Consortium"/>
            <person name="Wilson R.K."/>
        </authorList>
    </citation>
    <scope>NUCLEOTIDE SEQUENCE [LARGE SCALE GENOMIC DNA]</scope>
    <source>
        <strain evidence="6">DF5081</strain>
    </source>
</reference>
<proteinExistence type="inferred from homology"/>
<comment type="subcellular location">
    <subcellularLocation>
        <location evidence="1">Nucleus</location>
    </subcellularLocation>
</comment>
<evidence type="ECO:0000256" key="1">
    <source>
        <dbReference type="ARBA" id="ARBA00004123"/>
    </source>
</evidence>
<dbReference type="FunFam" id="1.20.890.10:FF:000003">
    <property type="entry name" value="protein dpy-30 homolog"/>
    <property type="match status" value="1"/>
</dbReference>
<evidence type="ECO:0000256" key="2">
    <source>
        <dbReference type="ARBA" id="ARBA00010849"/>
    </source>
</evidence>
<reference evidence="5" key="2">
    <citation type="submission" date="2022-06" db="UniProtKB">
        <authorList>
            <consortium name="EnsemblMetazoa"/>
        </authorList>
    </citation>
    <scope>IDENTIFICATION</scope>
    <source>
        <strain evidence="5">DF5081</strain>
    </source>
</reference>
<dbReference type="CDD" id="cd22965">
    <property type="entry name" value="DD_DPY30_SDC1"/>
    <property type="match status" value="1"/>
</dbReference>
<evidence type="ECO:0000313" key="5">
    <source>
        <dbReference type="EnsemblMetazoa" id="CJA14532.1"/>
    </source>
</evidence>
<dbReference type="GO" id="GO:0042464">
    <property type="term" value="P:dosage compensation by hypoactivation of X chromosome"/>
    <property type="evidence" value="ECO:0007669"/>
    <property type="project" value="EnsemblMetazoa"/>
</dbReference>
<dbReference type="GO" id="GO:0045138">
    <property type="term" value="P:nematode male tail tip morphogenesis"/>
    <property type="evidence" value="ECO:0007669"/>
    <property type="project" value="EnsemblMetazoa"/>
</dbReference>
<protein>
    <submittedName>
        <fullName evidence="5">Uncharacterized protein</fullName>
    </submittedName>
</protein>
<dbReference type="AlphaFoldDB" id="A0A8R1DXV2"/>
<accession>A0A8R1DXV2</accession>
<dbReference type="EnsemblMetazoa" id="CJA14532.1">
    <property type="protein sequence ID" value="CJA14532.1"/>
    <property type="gene ID" value="WBGene00133736"/>
</dbReference>
<evidence type="ECO:0000256" key="3">
    <source>
        <dbReference type="ARBA" id="ARBA00023242"/>
    </source>
</evidence>
<evidence type="ECO:0000256" key="4">
    <source>
        <dbReference type="SAM" id="MobiDB-lite"/>
    </source>
</evidence>
<dbReference type="Pfam" id="PF05186">
    <property type="entry name" value="Dpy-30"/>
    <property type="match status" value="1"/>
</dbReference>
<sequence length="135" mass="14046">MADNQSAAAAPEETVEKMDTAPAAENAATPAAQPETAAPAAAAAEPENNENTGVIAPGNTNPANALGNGQIGNIQARTTSTVPTRQYLDSTVVPILLQALGALAKDRPENPIEFLANFLLREKDRYNVEQPAQQA</sequence>
<organism evidence="5 6">
    <name type="scientific">Caenorhabditis japonica</name>
    <dbReference type="NCBI Taxonomy" id="281687"/>
    <lineage>
        <taxon>Eukaryota</taxon>
        <taxon>Metazoa</taxon>
        <taxon>Ecdysozoa</taxon>
        <taxon>Nematoda</taxon>
        <taxon>Chromadorea</taxon>
        <taxon>Rhabditida</taxon>
        <taxon>Rhabditina</taxon>
        <taxon>Rhabditomorpha</taxon>
        <taxon>Rhabditoidea</taxon>
        <taxon>Rhabditidae</taxon>
        <taxon>Peloderinae</taxon>
        <taxon>Caenorhabditis</taxon>
    </lineage>
</organism>
<dbReference type="GO" id="GO:0005634">
    <property type="term" value="C:nucleus"/>
    <property type="evidence" value="ECO:0007669"/>
    <property type="project" value="UniProtKB-SubCell"/>
</dbReference>
<dbReference type="GO" id="GO:0060290">
    <property type="term" value="P:transdifferentiation"/>
    <property type="evidence" value="ECO:0007669"/>
    <property type="project" value="EnsemblMetazoa"/>
</dbReference>
<keyword evidence="6" id="KW-1185">Reference proteome</keyword>
<dbReference type="Gene3D" id="1.20.890.10">
    <property type="entry name" value="cAMP-dependent protein kinase regulatory subunit, dimerization-anchoring domain"/>
    <property type="match status" value="1"/>
</dbReference>
<dbReference type="GO" id="GO:0040011">
    <property type="term" value="P:locomotion"/>
    <property type="evidence" value="ECO:0007669"/>
    <property type="project" value="EnsemblMetazoa"/>
</dbReference>
<name>A0A8R1DXV2_CAEJA</name>
<dbReference type="OMA" id="GCEENNS"/>
<dbReference type="InterPro" id="IPR049629">
    <property type="entry name" value="DPY30_SDC1_DD"/>
</dbReference>
<feature type="compositionally biased region" description="Low complexity" evidence="4">
    <location>
        <begin position="20"/>
        <end position="52"/>
    </location>
</feature>